<evidence type="ECO:0000313" key="2">
    <source>
        <dbReference type="EMBL" id="SVB16610.1"/>
    </source>
</evidence>
<gene>
    <name evidence="2" type="ORF">METZ01_LOCUS169464</name>
</gene>
<organism evidence="2">
    <name type="scientific">marine metagenome</name>
    <dbReference type="NCBI Taxonomy" id="408172"/>
    <lineage>
        <taxon>unclassified sequences</taxon>
        <taxon>metagenomes</taxon>
        <taxon>ecological metagenomes</taxon>
    </lineage>
</organism>
<feature type="non-terminal residue" evidence="2">
    <location>
        <position position="1"/>
    </location>
</feature>
<dbReference type="EMBL" id="UINC01031101">
    <property type="protein sequence ID" value="SVB16610.1"/>
    <property type="molecule type" value="Genomic_DNA"/>
</dbReference>
<accession>A0A382BRZ9</accession>
<evidence type="ECO:0000259" key="1">
    <source>
        <dbReference type="Pfam" id="PF13480"/>
    </source>
</evidence>
<proteinExistence type="predicted"/>
<dbReference type="Gene3D" id="3.40.630.30">
    <property type="match status" value="1"/>
</dbReference>
<dbReference type="InterPro" id="IPR038740">
    <property type="entry name" value="BioF2-like_GNAT_dom"/>
</dbReference>
<dbReference type="InterPro" id="IPR016181">
    <property type="entry name" value="Acyl_CoA_acyltransferase"/>
</dbReference>
<dbReference type="SUPFAM" id="SSF55729">
    <property type="entry name" value="Acyl-CoA N-acyltransferases (Nat)"/>
    <property type="match status" value="1"/>
</dbReference>
<feature type="domain" description="BioF2-like acetyltransferase" evidence="1">
    <location>
        <begin position="148"/>
        <end position="291"/>
    </location>
</feature>
<protein>
    <recommendedName>
        <fullName evidence="1">BioF2-like acetyltransferase domain-containing protein</fullName>
    </recommendedName>
</protein>
<reference evidence="2" key="1">
    <citation type="submission" date="2018-05" db="EMBL/GenBank/DDBJ databases">
        <authorList>
            <person name="Lanie J.A."/>
            <person name="Ng W.-L."/>
            <person name="Kazmierczak K.M."/>
            <person name="Andrzejewski T.M."/>
            <person name="Davidsen T.M."/>
            <person name="Wayne K.J."/>
            <person name="Tettelin H."/>
            <person name="Glass J.I."/>
            <person name="Rusch D."/>
            <person name="Podicherti R."/>
            <person name="Tsui H.-C.T."/>
            <person name="Winkler M.E."/>
        </authorList>
    </citation>
    <scope>NUCLEOTIDE SEQUENCE</scope>
</reference>
<dbReference type="AlphaFoldDB" id="A0A382BRZ9"/>
<dbReference type="Pfam" id="PF13480">
    <property type="entry name" value="Acetyltransf_6"/>
    <property type="match status" value="1"/>
</dbReference>
<sequence length="308" mass="35354">LILPECSMDTIFITPLWQSIWWKRFSPDSNLFIEVVSDGDCDLGVIPLLVRQGVASFIGDANLYDYMDFPVVSGKEELFFAKSLKKISSLDWHTLKLESIFEDSPTLEFIPDIARESGMKIETIESEKTPLVSLPGSWEEYLLELRKKDRHELRRKFRRLNASADNEQKEVHVDAENVDPVMEEFFDLMAFSGEDKSIFLNADNRGFFKDIATSLSPKGQFRLFFLEIEGTRVATCICFDYGDKFLLYNSGYNPDYSTLSVGLLNKANTISTAIELSKKQYNFLKGTERYKYHLGAKETSVFDIIISR</sequence>
<name>A0A382BRZ9_9ZZZZ</name>